<feature type="transmembrane region" description="Helical" evidence="1">
    <location>
        <begin position="328"/>
        <end position="353"/>
    </location>
</feature>
<sequence length="473" mass="52304">MAAANTPRLRIQNPSVLTVIAAVAACAALVAAHEDEVENSHGAHMAMTAASLPEDAPMYHWPEDPMGWALKVHLILCAVGYVMLLPTALVMEAARHKLQPLFQLGGALVAFLGVVFGWVHGHMHNTYARFGWFMVCLLAAQTSINLYRTLVLTGRGRRIRRAYLTLGTLQLVFTYMGMVLGVIRYLNLCSQGHFGQCLSHFARGSAMIIASVAILICMRVFGAAMLELKRPPEFYVSIIMITVGIIGTFTEHNFFQSSGDAADVWSHKDLQHTLIGVSWFSGGLLGILMTYRSHPRNRSAIPSIIFIATGISMIIHQQDLVMSSRVHFLFGASLVCLGLSTICEITLLASGLVKDRDEPASFQYVPILLFCASGIFLMGANRDMVLFLINEKVDVATYALSLLSLCFVIMLYFYLLVDLYFKLAGPPAAEYSQLDEEEQQINHLFKRYSRSSQTSASSYYFSQQDQSSETSTV</sequence>
<organism evidence="5 6">
    <name type="scientific">Coemansia guatemalensis</name>
    <dbReference type="NCBI Taxonomy" id="2761395"/>
    <lineage>
        <taxon>Eukaryota</taxon>
        <taxon>Fungi</taxon>
        <taxon>Fungi incertae sedis</taxon>
        <taxon>Zoopagomycota</taxon>
        <taxon>Kickxellomycotina</taxon>
        <taxon>Kickxellomycetes</taxon>
        <taxon>Kickxellales</taxon>
        <taxon>Kickxellaceae</taxon>
        <taxon>Coemansia</taxon>
    </lineage>
</organism>
<feature type="transmembrane region" description="Helical" evidence="1">
    <location>
        <begin position="395"/>
        <end position="417"/>
    </location>
</feature>
<dbReference type="AlphaFoldDB" id="A0A9W8HS32"/>
<accession>A0A9W8HS32</accession>
<feature type="transmembrane region" description="Helical" evidence="1">
    <location>
        <begin position="206"/>
        <end position="226"/>
    </location>
</feature>
<dbReference type="OrthoDB" id="4137487at2759"/>
<dbReference type="InterPro" id="IPR018827">
    <property type="entry name" value="YTP1_C"/>
</dbReference>
<feature type="transmembrane region" description="Helical" evidence="1">
    <location>
        <begin position="270"/>
        <end position="288"/>
    </location>
</feature>
<feature type="transmembrane region" description="Helical" evidence="1">
    <location>
        <begin position="68"/>
        <end position="89"/>
    </location>
</feature>
<evidence type="ECO:0000259" key="4">
    <source>
        <dbReference type="Pfam" id="PF10355"/>
    </source>
</evidence>
<keyword evidence="1" id="KW-1133">Transmembrane helix</keyword>
<feature type="transmembrane region" description="Helical" evidence="1">
    <location>
        <begin position="233"/>
        <end position="250"/>
    </location>
</feature>
<evidence type="ECO:0008006" key="7">
    <source>
        <dbReference type="Google" id="ProtNLM"/>
    </source>
</evidence>
<keyword evidence="1" id="KW-0472">Membrane</keyword>
<feature type="signal peptide" evidence="2">
    <location>
        <begin position="1"/>
        <end position="32"/>
    </location>
</feature>
<reference evidence="5" key="1">
    <citation type="submission" date="2022-07" db="EMBL/GenBank/DDBJ databases">
        <title>Phylogenomic reconstructions and comparative analyses of Kickxellomycotina fungi.</title>
        <authorList>
            <person name="Reynolds N.K."/>
            <person name="Stajich J.E."/>
            <person name="Barry K."/>
            <person name="Grigoriev I.V."/>
            <person name="Crous P."/>
            <person name="Smith M.E."/>
        </authorList>
    </citation>
    <scope>NUCLEOTIDE SEQUENCE</scope>
    <source>
        <strain evidence="5">NRRL 1565</strain>
    </source>
</reference>
<name>A0A9W8HS32_9FUNG</name>
<evidence type="ECO:0000259" key="3">
    <source>
        <dbReference type="Pfam" id="PF10348"/>
    </source>
</evidence>
<dbReference type="PANTHER" id="PTHR31685">
    <property type="entry name" value="INTEGRAL MEMBRANE PROTEIN (AFU_ORTHOLOGUE AFUA_6G12730)-RELATED"/>
    <property type="match status" value="1"/>
</dbReference>
<feature type="transmembrane region" description="Helical" evidence="1">
    <location>
        <begin position="300"/>
        <end position="316"/>
    </location>
</feature>
<keyword evidence="2" id="KW-0732">Signal</keyword>
<feature type="transmembrane region" description="Helical" evidence="1">
    <location>
        <begin position="162"/>
        <end position="186"/>
    </location>
</feature>
<keyword evidence="1" id="KW-0812">Transmembrane</keyword>
<dbReference type="Pfam" id="PF10355">
    <property type="entry name" value="Ytp1"/>
    <property type="match status" value="1"/>
</dbReference>
<dbReference type="InterPro" id="IPR018825">
    <property type="entry name" value="DUF2427"/>
</dbReference>
<feature type="transmembrane region" description="Helical" evidence="1">
    <location>
        <begin position="101"/>
        <end position="119"/>
    </location>
</feature>
<evidence type="ECO:0000256" key="2">
    <source>
        <dbReference type="SAM" id="SignalP"/>
    </source>
</evidence>
<feature type="transmembrane region" description="Helical" evidence="1">
    <location>
        <begin position="131"/>
        <end position="150"/>
    </location>
</feature>
<evidence type="ECO:0000313" key="5">
    <source>
        <dbReference type="EMBL" id="KAJ2797710.1"/>
    </source>
</evidence>
<dbReference type="Proteomes" id="UP001140094">
    <property type="component" value="Unassembled WGS sequence"/>
</dbReference>
<dbReference type="EMBL" id="JANBUO010001564">
    <property type="protein sequence ID" value="KAJ2797710.1"/>
    <property type="molecule type" value="Genomic_DNA"/>
</dbReference>
<keyword evidence="6" id="KW-1185">Reference proteome</keyword>
<protein>
    <recommendedName>
        <fullName evidence="7">Protein YTP1-like C-terminal domain-containing protein</fullName>
    </recommendedName>
</protein>
<feature type="domain" description="DUF2427" evidence="3">
    <location>
        <begin position="63"/>
        <end position="149"/>
    </location>
</feature>
<dbReference type="Pfam" id="PF10348">
    <property type="entry name" value="DUF2427"/>
    <property type="match status" value="1"/>
</dbReference>
<comment type="caution">
    <text evidence="5">The sequence shown here is derived from an EMBL/GenBank/DDBJ whole genome shotgun (WGS) entry which is preliminary data.</text>
</comment>
<feature type="chain" id="PRO_5040935441" description="Protein YTP1-like C-terminal domain-containing protein" evidence="2">
    <location>
        <begin position="33"/>
        <end position="473"/>
    </location>
</feature>
<feature type="domain" description="Protein YTP1-like C-terminal" evidence="4">
    <location>
        <begin position="174"/>
        <end position="419"/>
    </location>
</feature>
<evidence type="ECO:0000256" key="1">
    <source>
        <dbReference type="SAM" id="Phobius"/>
    </source>
</evidence>
<feature type="transmembrane region" description="Helical" evidence="1">
    <location>
        <begin position="365"/>
        <end position="389"/>
    </location>
</feature>
<evidence type="ECO:0000313" key="6">
    <source>
        <dbReference type="Proteomes" id="UP001140094"/>
    </source>
</evidence>
<gene>
    <name evidence="5" type="ORF">H4R20_005088</name>
</gene>
<proteinExistence type="predicted"/>
<dbReference type="PANTHER" id="PTHR31685:SF2">
    <property type="entry name" value="PROTEIN YTP1"/>
    <property type="match status" value="1"/>
</dbReference>